<feature type="transmembrane region" description="Helical" evidence="1">
    <location>
        <begin position="107"/>
        <end position="135"/>
    </location>
</feature>
<keyword evidence="1" id="KW-0472">Membrane</keyword>
<evidence type="ECO:0000313" key="3">
    <source>
        <dbReference type="Proteomes" id="UP001262754"/>
    </source>
</evidence>
<feature type="transmembrane region" description="Helical" evidence="1">
    <location>
        <begin position="61"/>
        <end position="86"/>
    </location>
</feature>
<proteinExistence type="predicted"/>
<feature type="transmembrane region" description="Helical" evidence="1">
    <location>
        <begin position="155"/>
        <end position="181"/>
    </location>
</feature>
<dbReference type="EMBL" id="JAVDRL010000012">
    <property type="protein sequence ID" value="MDR6533434.1"/>
    <property type="molecule type" value="Genomic_DNA"/>
</dbReference>
<protein>
    <submittedName>
        <fullName evidence="2">ABC-2 type transport system permease protein</fullName>
    </submittedName>
</protein>
<sequence>MLADAIAAERFRLSRDRTALFWGFGFAPLVAMLFSMGIDVFTRAALHRTIPGETTDLANRAMGAVAGASGPFTALFLLIGAAAIFAGDYRWETWRLLTPRNSRVNLLAAKLIVFAEVAAWSLLLTALTSVLAGLFGSAVNHAALVGPPNGSAFLGHFAGVFLITWLEVMLIGALAGLVGVLTRSTMGAVIAGLVVVFVQSTLAATMQATTWKSLAIPAYAGRILKGFIAAPDEVRPEAGPAGLALVLLLAWLIVLAGGAVVLFRRQDLTKE</sequence>
<keyword evidence="1" id="KW-1133">Transmembrane helix</keyword>
<feature type="transmembrane region" description="Helical" evidence="1">
    <location>
        <begin position="188"/>
        <end position="208"/>
    </location>
</feature>
<comment type="caution">
    <text evidence="2">The sequence shown here is derived from an EMBL/GenBank/DDBJ whole genome shotgun (WGS) entry which is preliminary data.</text>
</comment>
<feature type="transmembrane region" description="Helical" evidence="1">
    <location>
        <begin position="20"/>
        <end position="41"/>
    </location>
</feature>
<organism evidence="2 3">
    <name type="scientific">Caulobacter rhizosphaerae</name>
    <dbReference type="NCBI Taxonomy" id="2010972"/>
    <lineage>
        <taxon>Bacteria</taxon>
        <taxon>Pseudomonadati</taxon>
        <taxon>Pseudomonadota</taxon>
        <taxon>Alphaproteobacteria</taxon>
        <taxon>Caulobacterales</taxon>
        <taxon>Caulobacteraceae</taxon>
        <taxon>Caulobacter</taxon>
    </lineage>
</organism>
<evidence type="ECO:0000313" key="2">
    <source>
        <dbReference type="EMBL" id="MDR6533434.1"/>
    </source>
</evidence>
<accession>A0ABU1N4T5</accession>
<name>A0ABU1N4T5_9CAUL</name>
<gene>
    <name evidence="2" type="ORF">J2800_004196</name>
</gene>
<reference evidence="2 3" key="1">
    <citation type="submission" date="2023-07" db="EMBL/GenBank/DDBJ databases">
        <title>Sorghum-associated microbial communities from plants grown in Nebraska, USA.</title>
        <authorList>
            <person name="Schachtman D."/>
        </authorList>
    </citation>
    <scope>NUCLEOTIDE SEQUENCE [LARGE SCALE GENOMIC DNA]</scope>
    <source>
        <strain evidence="2 3">DS2154</strain>
    </source>
</reference>
<dbReference type="PANTHER" id="PTHR37305:SF1">
    <property type="entry name" value="MEMBRANE PROTEIN"/>
    <property type="match status" value="1"/>
</dbReference>
<keyword evidence="1" id="KW-0812">Transmembrane</keyword>
<feature type="transmembrane region" description="Helical" evidence="1">
    <location>
        <begin position="241"/>
        <end position="263"/>
    </location>
</feature>
<dbReference type="RefSeq" id="WP_056759325.1">
    <property type="nucleotide sequence ID" value="NZ_BMLD01000001.1"/>
</dbReference>
<keyword evidence="3" id="KW-1185">Reference proteome</keyword>
<evidence type="ECO:0000256" key="1">
    <source>
        <dbReference type="SAM" id="Phobius"/>
    </source>
</evidence>
<dbReference type="Proteomes" id="UP001262754">
    <property type="component" value="Unassembled WGS sequence"/>
</dbReference>
<dbReference type="PANTHER" id="PTHR37305">
    <property type="entry name" value="INTEGRAL MEMBRANE PROTEIN-RELATED"/>
    <property type="match status" value="1"/>
</dbReference>